<dbReference type="Proteomes" id="UP001060039">
    <property type="component" value="Chromosome"/>
</dbReference>
<dbReference type="EMBL" id="CP101497">
    <property type="protein sequence ID" value="UTT63365.1"/>
    <property type="molecule type" value="Genomic_DNA"/>
</dbReference>
<organism evidence="2 3">
    <name type="scientific">Microcella humidisoli</name>
    <dbReference type="NCBI Taxonomy" id="2963406"/>
    <lineage>
        <taxon>Bacteria</taxon>
        <taxon>Bacillati</taxon>
        <taxon>Actinomycetota</taxon>
        <taxon>Actinomycetes</taxon>
        <taxon>Micrococcales</taxon>
        <taxon>Microbacteriaceae</taxon>
        <taxon>Microcella</taxon>
    </lineage>
</organism>
<dbReference type="PANTHER" id="PTHR42879">
    <property type="entry name" value="3-OXOACYL-(ACYL-CARRIER-PROTEIN) REDUCTASE"/>
    <property type="match status" value="1"/>
</dbReference>
<dbReference type="RefSeq" id="WP_255160497.1">
    <property type="nucleotide sequence ID" value="NZ_CP101497.1"/>
</dbReference>
<name>A0ABY5FZT8_9MICO</name>
<dbReference type="Gene3D" id="3.40.50.720">
    <property type="entry name" value="NAD(P)-binding Rossmann-like Domain"/>
    <property type="match status" value="1"/>
</dbReference>
<evidence type="ECO:0000313" key="3">
    <source>
        <dbReference type="Proteomes" id="UP001060039"/>
    </source>
</evidence>
<protein>
    <submittedName>
        <fullName evidence="2">SDR family oxidoreductase</fullName>
    </submittedName>
</protein>
<dbReference type="Pfam" id="PF13561">
    <property type="entry name" value="adh_short_C2"/>
    <property type="match status" value="1"/>
</dbReference>
<evidence type="ECO:0000313" key="2">
    <source>
        <dbReference type="EMBL" id="UTT63365.1"/>
    </source>
</evidence>
<proteinExistence type="inferred from homology"/>
<dbReference type="SUPFAM" id="SSF51735">
    <property type="entry name" value="NAD(P)-binding Rossmann-fold domains"/>
    <property type="match status" value="1"/>
</dbReference>
<accession>A0ABY5FZT8</accession>
<dbReference type="PRINTS" id="PR00080">
    <property type="entry name" value="SDRFAMILY"/>
</dbReference>
<evidence type="ECO:0000256" key="1">
    <source>
        <dbReference type="ARBA" id="ARBA00006484"/>
    </source>
</evidence>
<sequence>MTAPVDAPLRTIVTGAANGIGAAIADRLRARGDHVIGLDREDGQDVVITDLADPEARARGAAIAAERLGGVDVLVTVAGIFRQGSIHDSGFDDWRAVWAVNLDAPLDLMRILTPGMVAQGFGRIVTITSVHARQAQPGCLAYDVSKAGLEAATRSAALDLAAHGVLANAVAPGFVRTRMSLLPDGTDETDTDAFRQQYVASGKLPLGRAAMPAEIAPVVDFLSSRDNSYTTGQVVTVDGGLTMTF</sequence>
<dbReference type="InterPro" id="IPR050259">
    <property type="entry name" value="SDR"/>
</dbReference>
<reference evidence="2" key="1">
    <citation type="submission" date="2022-07" db="EMBL/GenBank/DDBJ databases">
        <title>Taxonomic analysis of Microcella humidisoli nov. sp., isolated from riverside soil.</title>
        <authorList>
            <person name="Molina K.M."/>
            <person name="Kim S.B."/>
        </authorList>
    </citation>
    <scope>NUCLEOTIDE SEQUENCE</scope>
    <source>
        <strain evidence="2">MMS21-STM10</strain>
    </source>
</reference>
<dbReference type="CDD" id="cd05233">
    <property type="entry name" value="SDR_c"/>
    <property type="match status" value="1"/>
</dbReference>
<dbReference type="InterPro" id="IPR002347">
    <property type="entry name" value="SDR_fam"/>
</dbReference>
<keyword evidence="3" id="KW-1185">Reference proteome</keyword>
<comment type="similarity">
    <text evidence="1">Belongs to the short-chain dehydrogenases/reductases (SDR) family.</text>
</comment>
<gene>
    <name evidence="2" type="ORF">NNL39_04475</name>
</gene>
<dbReference type="PRINTS" id="PR00081">
    <property type="entry name" value="GDHRDH"/>
</dbReference>
<dbReference type="PANTHER" id="PTHR42879:SF2">
    <property type="entry name" value="3-OXOACYL-[ACYL-CARRIER-PROTEIN] REDUCTASE FABG"/>
    <property type="match status" value="1"/>
</dbReference>
<dbReference type="InterPro" id="IPR036291">
    <property type="entry name" value="NAD(P)-bd_dom_sf"/>
</dbReference>